<organism evidence="12 13">
    <name type="scientific">Aminithiophilus ramosus</name>
    <dbReference type="NCBI Taxonomy" id="3029084"/>
    <lineage>
        <taxon>Bacteria</taxon>
        <taxon>Thermotogati</taxon>
        <taxon>Synergistota</taxon>
        <taxon>Synergistia</taxon>
        <taxon>Synergistales</taxon>
        <taxon>Aminithiophilaceae</taxon>
        <taxon>Aminithiophilus</taxon>
    </lineage>
</organism>
<dbReference type="InterPro" id="IPR001789">
    <property type="entry name" value="Sig_transdc_resp-reg_receiver"/>
</dbReference>
<dbReference type="KEGG" id="aram:KAR29_02695"/>
<gene>
    <name evidence="12" type="ORF">KAR29_02695</name>
</gene>
<dbReference type="SUPFAM" id="SSF52172">
    <property type="entry name" value="CheY-like"/>
    <property type="match status" value="1"/>
</dbReference>
<dbReference type="SUPFAM" id="SSF46785">
    <property type="entry name" value="Winged helix' DNA-binding domain"/>
    <property type="match status" value="1"/>
</dbReference>
<sequence>MRVIDVIVAEDDPMVTEIYRRYIHSLDGFRVVAAVSDGKRALSALEEVSVDLMILDIFMPDLDGLATLQALRGSGRSLDVIVVSAAHDALTLTSAIQGGAFDYIVKPFSFERLGAALDAYRQMRCRLERCDALTQADVDGLLRLRNKKNLMTLPKGLNEGTLGRVIAHLRATDRPLSADETAEALSVSRVTARRYLEHLVASGQALVERSYGDVGRPLHRYHLTE</sequence>
<dbReference type="PIRSF" id="PIRSF006171">
    <property type="entry name" value="RR_citrat_malat"/>
    <property type="match status" value="1"/>
</dbReference>
<protein>
    <recommendedName>
        <fullName evidence="9">Transcriptional regulatory protein</fullName>
    </recommendedName>
</protein>
<evidence type="ECO:0000313" key="13">
    <source>
        <dbReference type="Proteomes" id="UP000671879"/>
    </source>
</evidence>
<reference evidence="13" key="1">
    <citation type="submission" date="2021-04" db="EMBL/GenBank/DDBJ databases">
        <title>A novel Synergistetes isolate from a pyrite-forming mixed culture.</title>
        <authorList>
            <person name="Bunk B."/>
            <person name="Sproer C."/>
            <person name="Spring S."/>
            <person name="Pester M."/>
        </authorList>
    </citation>
    <scope>NUCLEOTIDE SEQUENCE [LARGE SCALE GENOMIC DNA]</scope>
    <source>
        <strain evidence="13">J.5.4.2-T.3.5.2</strain>
    </source>
</reference>
<dbReference type="GO" id="GO:0003700">
    <property type="term" value="F:DNA-binding transcription factor activity"/>
    <property type="evidence" value="ECO:0007669"/>
    <property type="project" value="InterPro"/>
</dbReference>
<dbReference type="InterPro" id="IPR036390">
    <property type="entry name" value="WH_DNA-bd_sf"/>
</dbReference>
<dbReference type="GO" id="GO:0005737">
    <property type="term" value="C:cytoplasm"/>
    <property type="evidence" value="ECO:0007669"/>
    <property type="project" value="UniProtKB-SubCell"/>
</dbReference>
<feature type="modified residue" description="4-aspartylphosphate" evidence="10">
    <location>
        <position position="56"/>
    </location>
</feature>
<keyword evidence="6 9" id="KW-0238">DNA-binding</keyword>
<dbReference type="InterPro" id="IPR048714">
    <property type="entry name" value="DpiA-like_HTH"/>
</dbReference>
<feature type="domain" description="Response regulatory" evidence="11">
    <location>
        <begin position="5"/>
        <end position="121"/>
    </location>
</feature>
<dbReference type="PANTHER" id="PTHR45526">
    <property type="entry name" value="TRANSCRIPTIONAL REGULATORY PROTEIN DPIA"/>
    <property type="match status" value="1"/>
</dbReference>
<dbReference type="PANTHER" id="PTHR45526:SF1">
    <property type="entry name" value="TRANSCRIPTIONAL REGULATORY PROTEIN DCUR-RELATED"/>
    <property type="match status" value="1"/>
</dbReference>
<evidence type="ECO:0000256" key="2">
    <source>
        <dbReference type="ARBA" id="ARBA00022490"/>
    </source>
</evidence>
<dbReference type="InterPro" id="IPR024187">
    <property type="entry name" value="Sig_transdc_resp-reg_cit/mal"/>
</dbReference>
<dbReference type="Pfam" id="PF00072">
    <property type="entry name" value="Response_reg"/>
    <property type="match status" value="1"/>
</dbReference>
<dbReference type="GO" id="GO:0003677">
    <property type="term" value="F:DNA binding"/>
    <property type="evidence" value="ECO:0007669"/>
    <property type="project" value="UniProtKB-KW"/>
</dbReference>
<evidence type="ECO:0000256" key="6">
    <source>
        <dbReference type="ARBA" id="ARBA00023125"/>
    </source>
</evidence>
<dbReference type="PROSITE" id="PS50110">
    <property type="entry name" value="RESPONSE_REGULATORY"/>
    <property type="match status" value="1"/>
</dbReference>
<keyword evidence="7 9" id="KW-0010">Activator</keyword>
<evidence type="ECO:0000256" key="1">
    <source>
        <dbReference type="ARBA" id="ARBA00004496"/>
    </source>
</evidence>
<dbReference type="Gene3D" id="3.40.50.2300">
    <property type="match status" value="1"/>
</dbReference>
<accession>A0A9Q7AQS5</accession>
<dbReference type="InterPro" id="IPR011006">
    <property type="entry name" value="CheY-like_superfamily"/>
</dbReference>
<evidence type="ECO:0000256" key="5">
    <source>
        <dbReference type="ARBA" id="ARBA00023015"/>
    </source>
</evidence>
<evidence type="ECO:0000256" key="8">
    <source>
        <dbReference type="ARBA" id="ARBA00023163"/>
    </source>
</evidence>
<keyword evidence="4 9" id="KW-0902">Two-component regulatory system</keyword>
<evidence type="ECO:0000256" key="4">
    <source>
        <dbReference type="ARBA" id="ARBA00023012"/>
    </source>
</evidence>
<proteinExistence type="predicted"/>
<dbReference type="GO" id="GO:0000156">
    <property type="term" value="F:phosphorelay response regulator activity"/>
    <property type="evidence" value="ECO:0007669"/>
    <property type="project" value="TreeGrafter"/>
</dbReference>
<evidence type="ECO:0000256" key="10">
    <source>
        <dbReference type="PROSITE-ProRule" id="PRU00169"/>
    </source>
</evidence>
<keyword evidence="3 10" id="KW-0597">Phosphoprotein</keyword>
<dbReference type="InterPro" id="IPR051271">
    <property type="entry name" value="2C-system_Tx_regulators"/>
</dbReference>
<evidence type="ECO:0000256" key="7">
    <source>
        <dbReference type="ARBA" id="ARBA00023159"/>
    </source>
</evidence>
<evidence type="ECO:0000313" key="12">
    <source>
        <dbReference type="EMBL" id="QTX33652.1"/>
    </source>
</evidence>
<evidence type="ECO:0000256" key="9">
    <source>
        <dbReference type="PIRNR" id="PIRNR006171"/>
    </source>
</evidence>
<keyword evidence="13" id="KW-1185">Reference proteome</keyword>
<keyword evidence="2 9" id="KW-0963">Cytoplasm</keyword>
<dbReference type="Pfam" id="PF20714">
    <property type="entry name" value="HTH_64"/>
    <property type="match status" value="1"/>
</dbReference>
<keyword evidence="5 9" id="KW-0805">Transcription regulation</keyword>
<dbReference type="Proteomes" id="UP000671879">
    <property type="component" value="Chromosome"/>
</dbReference>
<keyword evidence="8 9" id="KW-0804">Transcription</keyword>
<dbReference type="AlphaFoldDB" id="A0A9Q7AQS5"/>
<evidence type="ECO:0000259" key="11">
    <source>
        <dbReference type="PROSITE" id="PS50110"/>
    </source>
</evidence>
<dbReference type="EMBL" id="CP072943">
    <property type="protein sequence ID" value="QTX33652.1"/>
    <property type="molecule type" value="Genomic_DNA"/>
</dbReference>
<comment type="subcellular location">
    <subcellularLocation>
        <location evidence="1 9">Cytoplasm</location>
    </subcellularLocation>
</comment>
<dbReference type="SMART" id="SM00448">
    <property type="entry name" value="REC"/>
    <property type="match status" value="1"/>
</dbReference>
<evidence type="ECO:0000256" key="3">
    <source>
        <dbReference type="ARBA" id="ARBA00022553"/>
    </source>
</evidence>
<name>A0A9Q7AQS5_9BACT</name>